<dbReference type="PANTHER" id="PTHR34821">
    <property type="entry name" value="INNER MEMBRANE PROTEIN YDCZ"/>
    <property type="match status" value="1"/>
</dbReference>
<evidence type="ECO:0008006" key="4">
    <source>
        <dbReference type="Google" id="ProtNLM"/>
    </source>
</evidence>
<proteinExistence type="predicted"/>
<feature type="transmembrane region" description="Helical" evidence="1">
    <location>
        <begin position="121"/>
        <end position="139"/>
    </location>
</feature>
<evidence type="ECO:0000313" key="3">
    <source>
        <dbReference type="Proteomes" id="UP000515264"/>
    </source>
</evidence>
<gene>
    <name evidence="2" type="ORF">Vspart_04302</name>
</gene>
<dbReference type="RefSeq" id="WP_182288813.1">
    <property type="nucleotide sequence ID" value="NZ_CP046269.1"/>
</dbReference>
<feature type="transmembrane region" description="Helical" evidence="1">
    <location>
        <begin position="36"/>
        <end position="56"/>
    </location>
</feature>
<accession>A0ABX6R668</accession>
<reference evidence="2 3" key="1">
    <citation type="journal article" date="2020" name="J. Nat. Prod.">
        <title>Genomics-Metabolomics Profiling Disclosed Marine Vibrio spartinae 3.6 as a Producer of a New Branched Side Chain Prodigiosin.</title>
        <authorList>
            <person name="Vitale G.A."/>
            <person name="Sciarretta M."/>
            <person name="Palma Esposito F."/>
            <person name="January G.G."/>
            <person name="Giaccio M."/>
            <person name="Bunk B."/>
            <person name="Sproer C."/>
            <person name="Bajerski F."/>
            <person name="Power D."/>
            <person name="Festa C."/>
            <person name="Monti M.C."/>
            <person name="D'Auria M.V."/>
            <person name="de Pascale D."/>
        </authorList>
    </citation>
    <scope>NUCLEOTIDE SEQUENCE [LARGE SCALE GENOMIC DNA]</scope>
    <source>
        <strain evidence="2 3">3.6</strain>
    </source>
</reference>
<keyword evidence="3" id="KW-1185">Reference proteome</keyword>
<dbReference type="PANTHER" id="PTHR34821:SF2">
    <property type="entry name" value="INNER MEMBRANE PROTEIN YDCZ"/>
    <property type="match status" value="1"/>
</dbReference>
<keyword evidence="1" id="KW-0812">Transmembrane</keyword>
<sequence>MITFLLIAVLNGIFIGTARTINGQLSVSLGSFSASLWNHIVGFIFLTLVLLFSFGSDWQISELNNLPVWAYIGGVFGALFVAISSYVFPRIGAMKAAIFVIAGQMISAVLVDYINQGIVSGVYRIFGVLLILLGVYLSSKKMDIGKKKDNL</sequence>
<protein>
    <recommendedName>
        <fullName evidence="4">EamA-like transporter family protein</fullName>
    </recommendedName>
</protein>
<evidence type="ECO:0000256" key="1">
    <source>
        <dbReference type="SAM" id="Phobius"/>
    </source>
</evidence>
<evidence type="ECO:0000313" key="2">
    <source>
        <dbReference type="EMBL" id="QMV16883.1"/>
    </source>
</evidence>
<name>A0ABX6R668_9VIBR</name>
<keyword evidence="1" id="KW-1133">Transmembrane helix</keyword>
<dbReference type="EMBL" id="CP046269">
    <property type="protein sequence ID" value="QMV16883.1"/>
    <property type="molecule type" value="Genomic_DNA"/>
</dbReference>
<dbReference type="Pfam" id="PF04657">
    <property type="entry name" value="DMT_YdcZ"/>
    <property type="match status" value="1"/>
</dbReference>
<feature type="transmembrane region" description="Helical" evidence="1">
    <location>
        <begin position="94"/>
        <end position="114"/>
    </location>
</feature>
<dbReference type="Proteomes" id="UP000515264">
    <property type="component" value="Chromosome 2"/>
</dbReference>
<organism evidence="2 3">
    <name type="scientific">Vibrio spartinae</name>
    <dbReference type="NCBI Taxonomy" id="1918945"/>
    <lineage>
        <taxon>Bacteria</taxon>
        <taxon>Pseudomonadati</taxon>
        <taxon>Pseudomonadota</taxon>
        <taxon>Gammaproteobacteria</taxon>
        <taxon>Vibrionales</taxon>
        <taxon>Vibrionaceae</taxon>
        <taxon>Vibrio</taxon>
    </lineage>
</organism>
<keyword evidence="1" id="KW-0472">Membrane</keyword>
<dbReference type="InterPro" id="IPR006750">
    <property type="entry name" value="YdcZ"/>
</dbReference>
<feature type="transmembrane region" description="Helical" evidence="1">
    <location>
        <begin position="68"/>
        <end position="88"/>
    </location>
</feature>